<gene>
    <name evidence="1" type="ORF">C5615_22835</name>
</gene>
<name>A0A2S8IL76_BURCE</name>
<dbReference type="Gene3D" id="1.10.3230.30">
    <property type="entry name" value="Phage gp6-like head-tail connector protein"/>
    <property type="match status" value="1"/>
</dbReference>
<evidence type="ECO:0008006" key="3">
    <source>
        <dbReference type="Google" id="ProtNLM"/>
    </source>
</evidence>
<organism evidence="1 2">
    <name type="scientific">Burkholderia cepacia</name>
    <name type="common">Pseudomonas cepacia</name>
    <dbReference type="NCBI Taxonomy" id="292"/>
    <lineage>
        <taxon>Bacteria</taxon>
        <taxon>Pseudomonadati</taxon>
        <taxon>Pseudomonadota</taxon>
        <taxon>Betaproteobacteria</taxon>
        <taxon>Burkholderiales</taxon>
        <taxon>Burkholderiaceae</taxon>
        <taxon>Burkholderia</taxon>
        <taxon>Burkholderia cepacia complex</taxon>
    </lineage>
</organism>
<proteinExistence type="predicted"/>
<dbReference type="CDD" id="cd08054">
    <property type="entry name" value="gp6"/>
    <property type="match status" value="1"/>
</dbReference>
<dbReference type="Proteomes" id="UP000238206">
    <property type="component" value="Unassembled WGS sequence"/>
</dbReference>
<dbReference type="EMBL" id="PUIQ01000030">
    <property type="protein sequence ID" value="PQP15516.1"/>
    <property type="molecule type" value="Genomic_DNA"/>
</dbReference>
<comment type="caution">
    <text evidence="1">The sequence shown here is derived from an EMBL/GenBank/DDBJ whole genome shotgun (WGS) entry which is preliminary data.</text>
</comment>
<dbReference type="RefSeq" id="WP_105392067.1">
    <property type="nucleotide sequence ID" value="NZ_PUIQ01000030.1"/>
</dbReference>
<sequence>MIARLIDPPKEEPVGREESRVWAKIDDDIDDVIIDVAIQAGREKAEHATGRRFVRQVWGIRVRAGETVSLHGLMPVISVKTADGADVPWDDGLPATLTAAADADLRIECGYPDAKAVPASIKMWIWQRLGYLIEHRDALMSGQSVEPPRDYVDGLLDPYLVPRL</sequence>
<evidence type="ECO:0000313" key="1">
    <source>
        <dbReference type="EMBL" id="PQP15516.1"/>
    </source>
</evidence>
<dbReference type="AlphaFoldDB" id="A0A2S8IL76"/>
<protein>
    <recommendedName>
        <fullName evidence="3">Phage gp6-like head-tail connector protein</fullName>
    </recommendedName>
</protein>
<reference evidence="1 2" key="1">
    <citation type="submission" date="2018-02" db="EMBL/GenBank/DDBJ databases">
        <title>Draft genome sequencing of Burkholderia cepacia Y14-15.</title>
        <authorList>
            <person name="Zheng B.-X."/>
        </authorList>
    </citation>
    <scope>NUCLEOTIDE SEQUENCE [LARGE SCALE GENOMIC DNA]</scope>
    <source>
        <strain evidence="1 2">Y14-15</strain>
    </source>
</reference>
<accession>A0A2S8IL76</accession>
<evidence type="ECO:0000313" key="2">
    <source>
        <dbReference type="Proteomes" id="UP000238206"/>
    </source>
</evidence>